<reference evidence="2 3" key="1">
    <citation type="submission" date="2020-07" db="EMBL/GenBank/DDBJ databases">
        <title>Genomic Encyclopedia of Type Strains, Phase IV (KMG-IV): sequencing the most valuable type-strain genomes for metagenomic binning, comparative biology and taxonomic classification.</title>
        <authorList>
            <person name="Goeker M."/>
        </authorList>
    </citation>
    <scope>NUCLEOTIDE SEQUENCE [LARGE SCALE GENOMIC DNA]</scope>
    <source>
        <strain evidence="2 3">DSM 17721</strain>
    </source>
</reference>
<dbReference type="PANTHER" id="PTHR21530">
    <property type="entry name" value="PHEROMONE SHUTDOWN PROTEIN"/>
    <property type="match status" value="1"/>
</dbReference>
<dbReference type="Pfam" id="PF01963">
    <property type="entry name" value="TraB_PrgY_gumN"/>
    <property type="match status" value="1"/>
</dbReference>
<dbReference type="NCBIfam" id="TIGR00261">
    <property type="entry name" value="traB"/>
    <property type="match status" value="1"/>
</dbReference>
<keyword evidence="1" id="KW-0812">Transmembrane</keyword>
<dbReference type="InterPro" id="IPR046345">
    <property type="entry name" value="TraB_PrgY-like"/>
</dbReference>
<feature type="transmembrane region" description="Helical" evidence="1">
    <location>
        <begin position="365"/>
        <end position="388"/>
    </location>
</feature>
<dbReference type="RefSeq" id="WP_181549499.1">
    <property type="nucleotide sequence ID" value="NZ_JACDUS010000001.1"/>
</dbReference>
<comment type="caution">
    <text evidence="2">The sequence shown here is derived from an EMBL/GenBank/DDBJ whole genome shotgun (WGS) entry which is preliminary data.</text>
</comment>
<dbReference type="Proteomes" id="UP000525298">
    <property type="component" value="Unassembled WGS sequence"/>
</dbReference>
<evidence type="ECO:0000256" key="1">
    <source>
        <dbReference type="SAM" id="Phobius"/>
    </source>
</evidence>
<dbReference type="AlphaFoldDB" id="A0A7W0C637"/>
<keyword evidence="1" id="KW-1133">Transmembrane helix</keyword>
<keyword evidence="1" id="KW-0472">Membrane</keyword>
<evidence type="ECO:0000313" key="2">
    <source>
        <dbReference type="EMBL" id="MBA2879803.1"/>
    </source>
</evidence>
<protein>
    <submittedName>
        <fullName evidence="2">Pheromone shutdown-related protein TraB</fullName>
    </submittedName>
</protein>
<name>A0A7W0C637_9BACT</name>
<feature type="transmembrane region" description="Helical" evidence="1">
    <location>
        <begin position="307"/>
        <end position="332"/>
    </location>
</feature>
<dbReference type="InterPro" id="IPR002816">
    <property type="entry name" value="TraB/PrgY/GumN_fam"/>
</dbReference>
<dbReference type="InterPro" id="IPR005230">
    <property type="entry name" value="TraB_bac"/>
</dbReference>
<gene>
    <name evidence="2" type="ORF">HNR65_000110</name>
</gene>
<sequence length="393" mass="42862">MANESHQQTRGVTRLTIDGKEIVLVGTAHVSRESAELAESVIGEERPDTVCVELCASRHQSIRNSAQWRQMDIVKVVREKKAFVLLVNMMLTAFQRRIGKKLGVRPGEEMIRALDAAEAAGAGVCLADRDITVTLSRTWRSTSFWNKIKLFFQLLMSMGGIDDIDEQAIEEMKQEDILQSLLSELEKSHPSIRQILIDERDRYLAHRIRHAEGQKIVAVVGAGHVPGISKYLFDDIDPAPLETVPPRGKSLGVLKWILPLAILLAIIAGFFFGGAQTGKSMVFWWVAANAVFAGIGTAAAFGHPLTILSAIGAAPLTSLNPMIAAGWVAGLVEAGLRKPKVGDLEDLSSDILSIRGFWRNKVTRILLVVVFANIGSMVGTFVALPLMARVLGA</sequence>
<accession>A0A7W0C637</accession>
<organism evidence="2 3">
    <name type="scientific">Desulfosalsimonas propionicica</name>
    <dbReference type="NCBI Taxonomy" id="332175"/>
    <lineage>
        <taxon>Bacteria</taxon>
        <taxon>Pseudomonadati</taxon>
        <taxon>Thermodesulfobacteriota</taxon>
        <taxon>Desulfobacteria</taxon>
        <taxon>Desulfobacterales</taxon>
        <taxon>Desulfosalsimonadaceae</taxon>
        <taxon>Desulfosalsimonas</taxon>
    </lineage>
</organism>
<evidence type="ECO:0000313" key="3">
    <source>
        <dbReference type="Proteomes" id="UP000525298"/>
    </source>
</evidence>
<feature type="transmembrane region" description="Helical" evidence="1">
    <location>
        <begin position="253"/>
        <end position="275"/>
    </location>
</feature>
<proteinExistence type="predicted"/>
<dbReference type="CDD" id="cd14726">
    <property type="entry name" value="TraB_PrgY-like"/>
    <property type="match status" value="1"/>
</dbReference>
<feature type="transmembrane region" description="Helical" evidence="1">
    <location>
        <begin position="282"/>
        <end position="301"/>
    </location>
</feature>
<dbReference type="PANTHER" id="PTHR21530:SF7">
    <property type="entry name" value="TRAB DOMAIN-CONTAINING PROTEIN"/>
    <property type="match status" value="1"/>
</dbReference>
<keyword evidence="3" id="KW-1185">Reference proteome</keyword>
<dbReference type="EMBL" id="JACDUS010000001">
    <property type="protein sequence ID" value="MBA2879803.1"/>
    <property type="molecule type" value="Genomic_DNA"/>
</dbReference>